<feature type="binding site" evidence="8">
    <location>
        <position position="292"/>
    </location>
    <ligand>
        <name>a divalent metal cation</name>
        <dbReference type="ChEBI" id="CHEBI:60240"/>
        <label>1</label>
    </ligand>
</feature>
<evidence type="ECO:0000256" key="6">
    <source>
        <dbReference type="ARBA" id="ARBA00022723"/>
    </source>
</evidence>
<feature type="binding site" evidence="8">
    <location>
        <position position="261"/>
    </location>
    <ligand>
        <name>substrate</name>
    </ligand>
</feature>
<organism evidence="12 13">
    <name type="scientific">Acanthamoeba castellanii (strain ATCC 30010 / Neff)</name>
    <dbReference type="NCBI Taxonomy" id="1257118"/>
    <lineage>
        <taxon>Eukaryota</taxon>
        <taxon>Amoebozoa</taxon>
        <taxon>Discosea</taxon>
        <taxon>Longamoebia</taxon>
        <taxon>Centramoebida</taxon>
        <taxon>Acanthamoebidae</taxon>
        <taxon>Acanthamoeba</taxon>
    </lineage>
</organism>
<evidence type="ECO:0000313" key="12">
    <source>
        <dbReference type="EMBL" id="ELR12207.1"/>
    </source>
</evidence>
<dbReference type="GO" id="GO:0004239">
    <property type="term" value="F:initiator methionyl aminopeptidase activity"/>
    <property type="evidence" value="ECO:0007669"/>
    <property type="project" value="UniProtKB-UniRule"/>
</dbReference>
<evidence type="ECO:0000256" key="7">
    <source>
        <dbReference type="ARBA" id="ARBA00022801"/>
    </source>
</evidence>
<evidence type="ECO:0000259" key="11">
    <source>
        <dbReference type="Pfam" id="PF00557"/>
    </source>
</evidence>
<feature type="compositionally biased region" description="Low complexity" evidence="10">
    <location>
        <begin position="83"/>
        <end position="100"/>
    </location>
</feature>
<feature type="compositionally biased region" description="Low complexity" evidence="10">
    <location>
        <begin position="12"/>
        <end position="21"/>
    </location>
</feature>
<dbReference type="CDD" id="cd01088">
    <property type="entry name" value="MetAP2"/>
    <property type="match status" value="1"/>
</dbReference>
<evidence type="ECO:0000256" key="10">
    <source>
        <dbReference type="SAM" id="MobiDB-lite"/>
    </source>
</evidence>
<dbReference type="AlphaFoldDB" id="L8GGW0"/>
<dbReference type="InterPro" id="IPR000994">
    <property type="entry name" value="Pept_M24"/>
</dbReference>
<comment type="cofactor">
    <cofactor evidence="8">
        <name>Co(2+)</name>
        <dbReference type="ChEBI" id="CHEBI:48828"/>
    </cofactor>
    <cofactor evidence="8">
        <name>Zn(2+)</name>
        <dbReference type="ChEBI" id="CHEBI:29105"/>
    </cofactor>
    <cofactor evidence="8">
        <name>Mn(2+)</name>
        <dbReference type="ChEBI" id="CHEBI:29035"/>
    </cofactor>
    <cofactor evidence="8">
        <name>Fe(2+)</name>
        <dbReference type="ChEBI" id="CHEBI:29033"/>
    </cofactor>
    <text evidence="8">Binds 2 divalent metal cations per subunit. Has a high-affinity and a low affinity metal-binding site. The true nature of the physiological cofactor is under debate. The enzyme is active with cobalt, zinc, manganese or divalent iron ions. Most likely, methionine aminopeptidases function as mononuclear Fe(2+)-metalloproteases under physiological conditions, and the catalytically relevant metal-binding site has been assigned to the histidine-containing high-affinity site.</text>
</comment>
<comment type="similarity">
    <text evidence="8">Belongs to the peptidase M24A family. Methionine aminopeptidase eukaryotic type 2 subfamily.</text>
</comment>
<dbReference type="HAMAP" id="MF_03175">
    <property type="entry name" value="MetAP_2_euk"/>
    <property type="match status" value="1"/>
</dbReference>
<feature type="binding site" evidence="8">
    <location>
        <position position="361"/>
    </location>
    <ligand>
        <name>a divalent metal cation</name>
        <dbReference type="ChEBI" id="CHEBI:60240"/>
        <label>2</label>
        <note>catalytic</note>
    </ligand>
</feature>
<name>L8GGW0_ACACF</name>
<reference evidence="12 13" key="1">
    <citation type="journal article" date="2013" name="Genome Biol.">
        <title>Genome of Acanthamoeba castellanii highlights extensive lateral gene transfer and early evolution of tyrosine kinase signaling.</title>
        <authorList>
            <person name="Clarke M."/>
            <person name="Lohan A.J."/>
            <person name="Liu B."/>
            <person name="Lagkouvardos I."/>
            <person name="Roy S."/>
            <person name="Zafar N."/>
            <person name="Bertelli C."/>
            <person name="Schilde C."/>
            <person name="Kianianmomeni A."/>
            <person name="Burglin T.R."/>
            <person name="Frech C."/>
            <person name="Turcotte B."/>
            <person name="Kopec K.O."/>
            <person name="Synnott J.M."/>
            <person name="Choo C."/>
            <person name="Paponov I."/>
            <person name="Finkler A."/>
            <person name="Soon Heng Tan C."/>
            <person name="Hutchins A.P."/>
            <person name="Weinmeier T."/>
            <person name="Rattei T."/>
            <person name="Chu J.S."/>
            <person name="Gimenez G."/>
            <person name="Irimia M."/>
            <person name="Rigden D.J."/>
            <person name="Fitzpatrick D.A."/>
            <person name="Lorenzo-Morales J."/>
            <person name="Bateman A."/>
            <person name="Chiu C.H."/>
            <person name="Tang P."/>
            <person name="Hegemann P."/>
            <person name="Fromm H."/>
            <person name="Raoult D."/>
            <person name="Greub G."/>
            <person name="Miranda-Saavedra D."/>
            <person name="Chen N."/>
            <person name="Nash P."/>
            <person name="Ginger M.L."/>
            <person name="Horn M."/>
            <person name="Schaap P."/>
            <person name="Caler L."/>
            <person name="Loftus B."/>
        </authorList>
    </citation>
    <scope>NUCLEOTIDE SEQUENCE [LARGE SCALE GENOMIC DNA]</scope>
    <source>
        <strain evidence="12 13">Neff</strain>
    </source>
</reference>
<dbReference type="InterPro" id="IPR002468">
    <property type="entry name" value="Pept_M24A_MAP2"/>
</dbReference>
<dbReference type="InterPro" id="IPR036390">
    <property type="entry name" value="WH_DNA-bd_sf"/>
</dbReference>
<dbReference type="InterPro" id="IPR018349">
    <property type="entry name" value="Pept_M24A_MAP2_BS"/>
</dbReference>
<comment type="cofactor">
    <cofactor evidence="3">
        <name>Fe(2+)</name>
        <dbReference type="ChEBI" id="CHEBI:29033"/>
    </cofactor>
</comment>
<evidence type="ECO:0000313" key="13">
    <source>
        <dbReference type="Proteomes" id="UP000011083"/>
    </source>
</evidence>
<sequence>MSTTTTGIVDQATVAAVPAAAEEPKKKTEEEEAAVGGNGDAGGAAESAAKKKRNRRKKKKAAAGGGAAPGEEEGEEGEESAEDASAASAPAAATCASVGGAKKKKKKNKAGGAGGEQQQQQKKKGTSNPNHIRVLGDWGADYPYGQTSPPSKPVITLFPNGDYPTGEIMDYHHDFNTWRTTSAERRELDRLTTDVYREARLAAEVHRQVRQYVEGIIKPGVRLIDICEQLENMNRKLVKENGLQAGIAFPTGCSLNHVAAHYTPNSGDTTVLGYDDVMKLDFGTHVNGRIIDCAFTVAFNPKFDPLLQTVKDATNTGIKAAGPDVRLCDVGAAIQEVMEAGEVELDGKVYPIKSVRNLNGHSIAPYVIHAGKSVPIVKGGEATKMEEGEFYAIETFGSTGKGYVNEDLECSHYMKNVHAAHVPLRSQKSKALLAHITKNYSTLAFCKRWLDRSGEKAYALALKNLCDVGLVDALMPLCDVKGSYVAQYEHTFVLRPTCKEVLSRGEDY</sequence>
<dbReference type="Gene3D" id="1.10.10.10">
    <property type="entry name" value="Winged helix-like DNA-binding domain superfamily/Winged helix DNA-binding domain"/>
    <property type="match status" value="1"/>
</dbReference>
<dbReference type="InterPro" id="IPR050247">
    <property type="entry name" value="Met_Aminopeptidase_Type2"/>
</dbReference>
<dbReference type="OMA" id="GNGWVYD"/>
<dbReference type="SUPFAM" id="SSF55920">
    <property type="entry name" value="Creatinase/aminopeptidase"/>
    <property type="match status" value="1"/>
</dbReference>
<feature type="region of interest" description="Disordered" evidence="10">
    <location>
        <begin position="1"/>
        <end position="139"/>
    </location>
</feature>
<dbReference type="Proteomes" id="UP000011083">
    <property type="component" value="Unassembled WGS sequence"/>
</dbReference>
<keyword evidence="13" id="KW-1185">Reference proteome</keyword>
<feature type="binding site" evidence="8">
    <location>
        <position position="369"/>
    </location>
    <ligand>
        <name>substrate</name>
    </ligand>
</feature>
<feature type="compositionally biased region" description="Acidic residues" evidence="10">
    <location>
        <begin position="70"/>
        <end position="82"/>
    </location>
</feature>
<dbReference type="PROSITE" id="PS01202">
    <property type="entry name" value="MAP_2"/>
    <property type="match status" value="1"/>
</dbReference>
<evidence type="ECO:0000256" key="5">
    <source>
        <dbReference type="ARBA" id="ARBA00022670"/>
    </source>
</evidence>
<comment type="cofactor">
    <cofactor evidence="2">
        <name>Mn(2+)</name>
        <dbReference type="ChEBI" id="CHEBI:29035"/>
    </cofactor>
</comment>
<dbReference type="GO" id="GO:0005737">
    <property type="term" value="C:cytoplasm"/>
    <property type="evidence" value="ECO:0007669"/>
    <property type="project" value="UniProtKB-SubCell"/>
</dbReference>
<accession>L8GGW0</accession>
<keyword evidence="5 8" id="KW-0645">Protease</keyword>
<comment type="catalytic activity">
    <reaction evidence="1 8 9">
        <text>Release of N-terminal amino acids, preferentially methionine, from peptides and arylamides.</text>
        <dbReference type="EC" id="3.4.11.18"/>
    </reaction>
</comment>
<feature type="binding site" evidence="8">
    <location>
        <position position="281"/>
    </location>
    <ligand>
        <name>a divalent metal cation</name>
        <dbReference type="ChEBI" id="CHEBI:60240"/>
        <label>1</label>
    </ligand>
</feature>
<proteinExistence type="inferred from homology"/>
<feature type="binding site" evidence="8">
    <location>
        <position position="292"/>
    </location>
    <ligand>
        <name>a divalent metal cation</name>
        <dbReference type="ChEBI" id="CHEBI:60240"/>
        <label>2</label>
        <note>catalytic</note>
    </ligand>
</feature>
<keyword evidence="8" id="KW-0963">Cytoplasm</keyword>
<evidence type="ECO:0000256" key="9">
    <source>
        <dbReference type="RuleBase" id="RU003653"/>
    </source>
</evidence>
<dbReference type="PANTHER" id="PTHR45777:SF2">
    <property type="entry name" value="METHIONINE AMINOPEPTIDASE 2"/>
    <property type="match status" value="1"/>
</dbReference>
<dbReference type="GO" id="GO:0070006">
    <property type="term" value="F:metalloaminopeptidase activity"/>
    <property type="evidence" value="ECO:0007669"/>
    <property type="project" value="UniProtKB-UniRule"/>
</dbReference>
<comment type="function">
    <text evidence="8 9">Cotranslationally removes the N-terminal methionine from nascent proteins. The N-terminal methionine is often cleaved when the second residue in the primary sequence is small and uncharged (Met-Ala-, Cys, Gly, Pro, Ser, Thr, or Val).</text>
</comment>
<dbReference type="InterPro" id="IPR036005">
    <property type="entry name" value="Creatinase/aminopeptidase-like"/>
</dbReference>
<keyword evidence="7 8" id="KW-0378">Hydrolase</keyword>
<comment type="subcellular location">
    <subcellularLocation>
        <location evidence="8">Cytoplasm</location>
    </subcellularLocation>
</comment>
<gene>
    <name evidence="12" type="ORF">ACA1_033550</name>
</gene>
<feature type="domain" description="Peptidase M24" evidence="11">
    <location>
        <begin position="199"/>
        <end position="400"/>
    </location>
</feature>
<dbReference type="Gene3D" id="3.90.230.10">
    <property type="entry name" value="Creatinase/methionine aminopeptidase superfamily"/>
    <property type="match status" value="1"/>
</dbReference>
<dbReference type="SUPFAM" id="SSF46785">
    <property type="entry name" value="Winged helix' DNA-binding domain"/>
    <property type="match status" value="1"/>
</dbReference>
<dbReference type="PANTHER" id="PTHR45777">
    <property type="entry name" value="METHIONINE AMINOPEPTIDASE 2"/>
    <property type="match status" value="1"/>
</dbReference>
<feature type="binding site" evidence="8">
    <location>
        <position position="489"/>
    </location>
    <ligand>
        <name>a divalent metal cation</name>
        <dbReference type="ChEBI" id="CHEBI:60240"/>
        <label>1</label>
    </ligand>
</feature>
<evidence type="ECO:0000256" key="1">
    <source>
        <dbReference type="ARBA" id="ARBA00000294"/>
    </source>
</evidence>
<dbReference type="PRINTS" id="PR00599">
    <property type="entry name" value="MAPEPTIDASE"/>
</dbReference>
<dbReference type="InterPro" id="IPR036388">
    <property type="entry name" value="WH-like_DNA-bd_sf"/>
</dbReference>
<evidence type="ECO:0000256" key="4">
    <source>
        <dbReference type="ARBA" id="ARBA00022438"/>
    </source>
</evidence>
<dbReference type="OrthoDB" id="7848262at2759"/>
<evidence type="ECO:0000256" key="2">
    <source>
        <dbReference type="ARBA" id="ARBA00001936"/>
    </source>
</evidence>
<dbReference type="InterPro" id="IPR001714">
    <property type="entry name" value="Pept_M24_MAP"/>
</dbReference>
<dbReference type="VEuPathDB" id="AmoebaDB:ACA1_033550"/>
<dbReference type="GO" id="GO:0046872">
    <property type="term" value="F:metal ion binding"/>
    <property type="evidence" value="ECO:0007669"/>
    <property type="project" value="UniProtKB-UniRule"/>
</dbReference>
<dbReference type="NCBIfam" id="TIGR00501">
    <property type="entry name" value="met_pdase_II"/>
    <property type="match status" value="1"/>
</dbReference>
<keyword evidence="4 8" id="KW-0031">Aminopeptidase</keyword>
<protein>
    <recommendedName>
        <fullName evidence="8">Methionine aminopeptidase 2</fullName>
        <shortName evidence="8">MAP 2</shortName>
        <shortName evidence="8">MetAP 2</shortName>
        <ecNumber evidence="8">3.4.11.18</ecNumber>
    </recommendedName>
    <alternativeName>
        <fullName evidence="8">Peptidase M</fullName>
    </alternativeName>
</protein>
<dbReference type="GeneID" id="14912714"/>
<dbReference type="RefSeq" id="XP_004334220.1">
    <property type="nucleotide sequence ID" value="XM_004334172.1"/>
</dbReference>
<evidence type="ECO:0000256" key="3">
    <source>
        <dbReference type="ARBA" id="ARBA00001954"/>
    </source>
</evidence>
<feature type="binding site" evidence="8">
    <location>
        <position position="394"/>
    </location>
    <ligand>
        <name>a divalent metal cation</name>
        <dbReference type="ChEBI" id="CHEBI:60240"/>
        <label>2</label>
        <note>catalytic</note>
    </ligand>
</feature>
<dbReference type="KEGG" id="acan:ACA1_033550"/>
<dbReference type="Pfam" id="PF00557">
    <property type="entry name" value="Peptidase_M24"/>
    <property type="match status" value="1"/>
</dbReference>
<evidence type="ECO:0000256" key="8">
    <source>
        <dbReference type="HAMAP-Rule" id="MF_03175"/>
    </source>
</evidence>
<keyword evidence="6 8" id="KW-0479">Metal-binding</keyword>
<feature type="compositionally biased region" description="Basic residues" evidence="10">
    <location>
        <begin position="50"/>
        <end position="61"/>
    </location>
</feature>
<dbReference type="GO" id="GO:0006508">
    <property type="term" value="P:proteolysis"/>
    <property type="evidence" value="ECO:0007669"/>
    <property type="project" value="UniProtKB-KW"/>
</dbReference>
<dbReference type="STRING" id="1257118.L8GGW0"/>
<feature type="binding site" evidence="8">
    <location>
        <position position="489"/>
    </location>
    <ligand>
        <name>a divalent metal cation</name>
        <dbReference type="ChEBI" id="CHEBI:60240"/>
        <label>2</label>
        <note>catalytic</note>
    </ligand>
</feature>
<dbReference type="EMBL" id="KB008125">
    <property type="protein sequence ID" value="ELR12207.1"/>
    <property type="molecule type" value="Genomic_DNA"/>
</dbReference>
<dbReference type="EC" id="3.4.11.18" evidence="8"/>